<evidence type="ECO:0000313" key="2">
    <source>
        <dbReference type="Proteomes" id="UP000823915"/>
    </source>
</evidence>
<dbReference type="EMBL" id="DXDU01000046">
    <property type="protein sequence ID" value="HIY26071.1"/>
    <property type="molecule type" value="Genomic_DNA"/>
</dbReference>
<evidence type="ECO:0000313" key="1">
    <source>
        <dbReference type="EMBL" id="HIY26071.1"/>
    </source>
</evidence>
<proteinExistence type="predicted"/>
<dbReference type="AlphaFoldDB" id="A0A9D1YBU6"/>
<dbReference type="Proteomes" id="UP000823915">
    <property type="component" value="Unassembled WGS sequence"/>
</dbReference>
<dbReference type="InterPro" id="IPR023378">
    <property type="entry name" value="YheA/YmcA-like_dom_sf"/>
</dbReference>
<dbReference type="InterPro" id="IPR010368">
    <property type="entry name" value="Com_YlbF"/>
</dbReference>
<dbReference type="SUPFAM" id="SSF158622">
    <property type="entry name" value="YheA/YmcA-like"/>
    <property type="match status" value="1"/>
</dbReference>
<sequence length="135" mass="15177">MDIIEVTRELGRALQADERYVAMVAARKASDEDQALQEAIGEFNLKRMAINNEAQKDDRNEETIKRLNEEFRAVYQRIMENEHMLRYNEAKNDFDALLQRITGIIGLCADGEDPNTADYDPASCGGDCSSCGGCH</sequence>
<accession>A0A9D1YBU6</accession>
<reference evidence="1" key="2">
    <citation type="submission" date="2021-04" db="EMBL/GenBank/DDBJ databases">
        <authorList>
            <person name="Gilroy R."/>
        </authorList>
    </citation>
    <scope>NUCLEOTIDE SEQUENCE</scope>
    <source>
        <strain evidence="1">1282</strain>
    </source>
</reference>
<dbReference type="Gene3D" id="1.20.1500.10">
    <property type="entry name" value="YheA/YmcA-like"/>
    <property type="match status" value="1"/>
</dbReference>
<protein>
    <submittedName>
        <fullName evidence="1">YlbF family regulator</fullName>
    </submittedName>
</protein>
<dbReference type="Pfam" id="PF06133">
    <property type="entry name" value="Com_YlbF"/>
    <property type="match status" value="1"/>
</dbReference>
<reference evidence="1" key="1">
    <citation type="journal article" date="2021" name="PeerJ">
        <title>Extensive microbial diversity within the chicken gut microbiome revealed by metagenomics and culture.</title>
        <authorList>
            <person name="Gilroy R."/>
            <person name="Ravi A."/>
            <person name="Getino M."/>
            <person name="Pursley I."/>
            <person name="Horton D.L."/>
            <person name="Alikhan N.F."/>
            <person name="Baker D."/>
            <person name="Gharbi K."/>
            <person name="Hall N."/>
            <person name="Watson M."/>
            <person name="Adriaenssens E.M."/>
            <person name="Foster-Nyarko E."/>
            <person name="Jarju S."/>
            <person name="Secka A."/>
            <person name="Antonio M."/>
            <person name="Oren A."/>
            <person name="Chaudhuri R.R."/>
            <person name="La Ragione R."/>
            <person name="Hildebrand F."/>
            <person name="Pallen M.J."/>
        </authorList>
    </citation>
    <scope>NUCLEOTIDE SEQUENCE</scope>
    <source>
        <strain evidence="1">1282</strain>
    </source>
</reference>
<comment type="caution">
    <text evidence="1">The sequence shown here is derived from an EMBL/GenBank/DDBJ whole genome shotgun (WGS) entry which is preliminary data.</text>
</comment>
<name>A0A9D1YBU6_9FIRM</name>
<gene>
    <name evidence="1" type="ORF">H9838_02740</name>
</gene>
<organism evidence="1 2">
    <name type="scientific">Candidatus Acutalibacter pullistercoris</name>
    <dbReference type="NCBI Taxonomy" id="2838418"/>
    <lineage>
        <taxon>Bacteria</taxon>
        <taxon>Bacillati</taxon>
        <taxon>Bacillota</taxon>
        <taxon>Clostridia</taxon>
        <taxon>Eubacteriales</taxon>
        <taxon>Acutalibacteraceae</taxon>
        <taxon>Acutalibacter</taxon>
    </lineage>
</organism>